<reference evidence="2 3" key="1">
    <citation type="journal article" date="2016" name="Nat. Commun.">
        <title>Thousands of microbial genomes shed light on interconnected biogeochemical processes in an aquifer system.</title>
        <authorList>
            <person name="Anantharaman K."/>
            <person name="Brown C.T."/>
            <person name="Hug L.A."/>
            <person name="Sharon I."/>
            <person name="Castelle C.J."/>
            <person name="Probst A.J."/>
            <person name="Thomas B.C."/>
            <person name="Singh A."/>
            <person name="Wilkins M.J."/>
            <person name="Karaoz U."/>
            <person name="Brodie E.L."/>
            <person name="Williams K.H."/>
            <person name="Hubbard S.S."/>
            <person name="Banfield J.F."/>
        </authorList>
    </citation>
    <scope>NUCLEOTIDE SEQUENCE [LARGE SCALE GENOMIC DNA]</scope>
</reference>
<dbReference type="EMBL" id="MGKO01000001">
    <property type="protein sequence ID" value="OGN28322.1"/>
    <property type="molecule type" value="Genomic_DNA"/>
</dbReference>
<feature type="signal peptide" evidence="1">
    <location>
        <begin position="1"/>
        <end position="29"/>
    </location>
</feature>
<accession>A0A1F8GSB6</accession>
<dbReference type="AlphaFoldDB" id="A0A1F8GSB6"/>
<protein>
    <submittedName>
        <fullName evidence="2">Uncharacterized protein</fullName>
    </submittedName>
</protein>
<evidence type="ECO:0000256" key="1">
    <source>
        <dbReference type="SAM" id="SignalP"/>
    </source>
</evidence>
<dbReference type="Proteomes" id="UP000178444">
    <property type="component" value="Unassembled WGS sequence"/>
</dbReference>
<name>A0A1F8GSB6_9BACT</name>
<keyword evidence="1" id="KW-0732">Signal</keyword>
<feature type="chain" id="PRO_5009535697" evidence="1">
    <location>
        <begin position="30"/>
        <end position="507"/>
    </location>
</feature>
<comment type="caution">
    <text evidence="2">The sequence shown here is derived from an EMBL/GenBank/DDBJ whole genome shotgun (WGS) entry which is preliminary data.</text>
</comment>
<evidence type="ECO:0000313" key="2">
    <source>
        <dbReference type="EMBL" id="OGN28322.1"/>
    </source>
</evidence>
<organism evidence="2 3">
    <name type="scientific">Candidatus Yanofskybacteria bacterium RIFCSPLOWO2_01_FULL_49_17</name>
    <dbReference type="NCBI Taxonomy" id="1802700"/>
    <lineage>
        <taxon>Bacteria</taxon>
        <taxon>Candidatus Yanofskyibacteriota</taxon>
    </lineage>
</organism>
<sequence length="507" mass="54634">MRQIISIILLMSVLAMSAGYVFAPAPAQAAVGSVIAQAGGCVGSGALSLWLGSLIKSGLDALQIKIRRIASDFVRNMLGNLVEGLLSSSVPTSSKDQSLLSYLQNKDYRDAVVARCLARLQLDNISNNITNIIQTRGRDGGPTFVTNWRTFLTQSQYRGENVFRAMLSTANLCPYFANDLKKSYGLKPTDKISLPGVNTRTGSTQTFSTKINCTLPKDFTLEKYQKDFAGNGGWARYAQLAQPQNNPFGASLLAQDQISIQLQLEQESDIQQVQTNKGYTGISGKDKNSSCKIKGFGGQCIVYRDIKTTGEYLAQNVAATVGVQFAWLTTAQGLNTIIEDVTQMMINKLFDQSDTRGGDLITKNIDGSTGGGNLPPVIEPPYQPPTEDNSSIAPGPGQCSYNLLGILDNSLSTSEGYLKPANEMSLTAQVNMLKQVEGYFTQAYKQPSAEVTGHIIGGLAGIDQTKTSIYNGQPFDDSNGLLNGARSEFKAAYKACVGEDWPPTSPN</sequence>
<proteinExistence type="predicted"/>
<gene>
    <name evidence="2" type="ORF">A2941_02185</name>
</gene>
<evidence type="ECO:0000313" key="3">
    <source>
        <dbReference type="Proteomes" id="UP000178444"/>
    </source>
</evidence>